<sequence length="217" mass="23371">MVMTNLFDPLSLGIVLGGTLAAVLLRCGWRDSSSALAAVVHLFARPFDSDRVRAELAVQIQEIDRDGLLRAQPHHFGDGEFDELSDTLIRRRSVQSLYDEHERYRWRRAVTAGTAGRVLAEAADLAPVLGLAGTLLSLSGLSTIAEGDYGRAIGMAVMTTLYGLVAANFLFAPLSAAVERRAQSEEKARQALLDWLAGAIERSCNPPEAPAAKRAAA</sequence>
<gene>
    <name evidence="8" type="ORF">GRI75_07845</name>
</gene>
<dbReference type="GO" id="GO:0071978">
    <property type="term" value="P:bacterial-type flagellum-dependent swarming motility"/>
    <property type="evidence" value="ECO:0007669"/>
    <property type="project" value="InterPro"/>
</dbReference>
<comment type="similarity">
    <text evidence="6">Belongs to the exbB/tolQ family.</text>
</comment>
<keyword evidence="3" id="KW-0812">Transmembrane</keyword>
<evidence type="ECO:0000256" key="2">
    <source>
        <dbReference type="ARBA" id="ARBA00022475"/>
    </source>
</evidence>
<evidence type="ECO:0000313" key="8">
    <source>
        <dbReference type="EMBL" id="MXP41552.1"/>
    </source>
</evidence>
<keyword evidence="5" id="KW-0472">Membrane</keyword>
<keyword evidence="6" id="KW-0813">Transport</keyword>
<proteinExistence type="inferred from homology"/>
<dbReference type="OrthoDB" id="9806929at2"/>
<dbReference type="Pfam" id="PF01618">
    <property type="entry name" value="MotA_ExbB"/>
    <property type="match status" value="1"/>
</dbReference>
<dbReference type="InterPro" id="IPR002898">
    <property type="entry name" value="MotA_ExbB_proton_chnl"/>
</dbReference>
<name>A0A6I4URM8_9SPHN</name>
<keyword evidence="4" id="KW-1133">Transmembrane helix</keyword>
<evidence type="ECO:0000259" key="7">
    <source>
        <dbReference type="Pfam" id="PF01618"/>
    </source>
</evidence>
<reference evidence="8 9" key="1">
    <citation type="submission" date="2019-12" db="EMBL/GenBank/DDBJ databases">
        <title>Genomic-based taxomic classification of the family Erythrobacteraceae.</title>
        <authorList>
            <person name="Xu L."/>
        </authorList>
    </citation>
    <scope>NUCLEOTIDE SEQUENCE [LARGE SCALE GENOMIC DNA]</scope>
    <source>
        <strain evidence="8 9">MCCC 1K02066</strain>
    </source>
</reference>
<evidence type="ECO:0000256" key="1">
    <source>
        <dbReference type="ARBA" id="ARBA00004651"/>
    </source>
</evidence>
<comment type="subcellular location">
    <subcellularLocation>
        <location evidence="1">Cell membrane</location>
        <topology evidence="1">Multi-pass membrane protein</topology>
    </subcellularLocation>
    <subcellularLocation>
        <location evidence="6">Membrane</location>
        <topology evidence="6">Multi-pass membrane protein</topology>
    </subcellularLocation>
</comment>
<dbReference type="AlphaFoldDB" id="A0A6I4URM8"/>
<dbReference type="Proteomes" id="UP000469159">
    <property type="component" value="Unassembled WGS sequence"/>
</dbReference>
<dbReference type="InterPro" id="IPR047055">
    <property type="entry name" value="MotA-like"/>
</dbReference>
<keyword evidence="9" id="KW-1185">Reference proteome</keyword>
<dbReference type="GO" id="GO:0005886">
    <property type="term" value="C:plasma membrane"/>
    <property type="evidence" value="ECO:0007669"/>
    <property type="project" value="UniProtKB-SubCell"/>
</dbReference>
<feature type="domain" description="MotA/TolQ/ExbB proton channel" evidence="7">
    <location>
        <begin position="115"/>
        <end position="189"/>
    </location>
</feature>
<dbReference type="GO" id="GO:0015031">
    <property type="term" value="P:protein transport"/>
    <property type="evidence" value="ECO:0007669"/>
    <property type="project" value="UniProtKB-KW"/>
</dbReference>
<evidence type="ECO:0000256" key="5">
    <source>
        <dbReference type="ARBA" id="ARBA00023136"/>
    </source>
</evidence>
<evidence type="ECO:0000313" key="9">
    <source>
        <dbReference type="Proteomes" id="UP000469159"/>
    </source>
</evidence>
<keyword evidence="2" id="KW-1003">Cell membrane</keyword>
<keyword evidence="6" id="KW-0653">Protein transport</keyword>
<comment type="caution">
    <text evidence="8">The sequence shown here is derived from an EMBL/GenBank/DDBJ whole genome shotgun (WGS) entry which is preliminary data.</text>
</comment>
<dbReference type="PANTHER" id="PTHR30433">
    <property type="entry name" value="CHEMOTAXIS PROTEIN MOTA"/>
    <property type="match status" value="1"/>
</dbReference>
<accession>A0A6I4URM8</accession>
<evidence type="ECO:0000256" key="4">
    <source>
        <dbReference type="ARBA" id="ARBA00022989"/>
    </source>
</evidence>
<protein>
    <submittedName>
        <fullName evidence="8">Chemotaxis protein MotA</fullName>
    </submittedName>
</protein>
<dbReference type="GO" id="GO:0006935">
    <property type="term" value="P:chemotaxis"/>
    <property type="evidence" value="ECO:0007669"/>
    <property type="project" value="InterPro"/>
</dbReference>
<organism evidence="8 9">
    <name type="scientific">Croceibacterium soli</name>
    <dbReference type="NCBI Taxonomy" id="1739690"/>
    <lineage>
        <taxon>Bacteria</taxon>
        <taxon>Pseudomonadati</taxon>
        <taxon>Pseudomonadota</taxon>
        <taxon>Alphaproteobacteria</taxon>
        <taxon>Sphingomonadales</taxon>
        <taxon>Erythrobacteraceae</taxon>
        <taxon>Croceibacterium</taxon>
    </lineage>
</organism>
<evidence type="ECO:0000256" key="3">
    <source>
        <dbReference type="ARBA" id="ARBA00022692"/>
    </source>
</evidence>
<dbReference type="EMBL" id="WTYK01000004">
    <property type="protein sequence ID" value="MXP41552.1"/>
    <property type="molecule type" value="Genomic_DNA"/>
</dbReference>
<evidence type="ECO:0000256" key="6">
    <source>
        <dbReference type="RuleBase" id="RU004057"/>
    </source>
</evidence>